<evidence type="ECO:0000256" key="2">
    <source>
        <dbReference type="ARBA" id="ARBA00022723"/>
    </source>
</evidence>
<dbReference type="PROSITE" id="PS50097">
    <property type="entry name" value="BTB"/>
    <property type="match status" value="1"/>
</dbReference>
<evidence type="ECO:0000259" key="12">
    <source>
        <dbReference type="PROSITE" id="PS50097"/>
    </source>
</evidence>
<dbReference type="InterPro" id="IPR000210">
    <property type="entry name" value="BTB/POZ_dom"/>
</dbReference>
<dbReference type="InterPro" id="IPR013087">
    <property type="entry name" value="Znf_C2H2_type"/>
</dbReference>
<evidence type="ECO:0000256" key="4">
    <source>
        <dbReference type="ARBA" id="ARBA00022771"/>
    </source>
</evidence>
<feature type="compositionally biased region" description="Low complexity" evidence="11">
    <location>
        <begin position="200"/>
        <end position="209"/>
    </location>
</feature>
<dbReference type="GO" id="GO:0005634">
    <property type="term" value="C:nucleus"/>
    <property type="evidence" value="ECO:0007669"/>
    <property type="project" value="UniProtKB-SubCell"/>
</dbReference>
<evidence type="ECO:0000256" key="6">
    <source>
        <dbReference type="ARBA" id="ARBA00023015"/>
    </source>
</evidence>
<evidence type="ECO:0000256" key="3">
    <source>
        <dbReference type="ARBA" id="ARBA00022737"/>
    </source>
</evidence>
<dbReference type="GO" id="GO:0000978">
    <property type="term" value="F:RNA polymerase II cis-regulatory region sequence-specific DNA binding"/>
    <property type="evidence" value="ECO:0007669"/>
    <property type="project" value="TreeGrafter"/>
</dbReference>
<feature type="region of interest" description="Disordered" evidence="11">
    <location>
        <begin position="322"/>
        <end position="346"/>
    </location>
</feature>
<organism evidence="14 15">
    <name type="scientific">Hermetia illucens</name>
    <name type="common">Black soldier fly</name>
    <dbReference type="NCBI Taxonomy" id="343691"/>
    <lineage>
        <taxon>Eukaryota</taxon>
        <taxon>Metazoa</taxon>
        <taxon>Ecdysozoa</taxon>
        <taxon>Arthropoda</taxon>
        <taxon>Hexapoda</taxon>
        <taxon>Insecta</taxon>
        <taxon>Pterygota</taxon>
        <taxon>Neoptera</taxon>
        <taxon>Endopterygota</taxon>
        <taxon>Diptera</taxon>
        <taxon>Brachycera</taxon>
        <taxon>Stratiomyomorpha</taxon>
        <taxon>Stratiomyidae</taxon>
        <taxon>Hermetiinae</taxon>
        <taxon>Hermetia</taxon>
    </lineage>
</organism>
<evidence type="ECO:0000256" key="9">
    <source>
        <dbReference type="ARBA" id="ARBA00023242"/>
    </source>
</evidence>
<evidence type="ECO:0000256" key="7">
    <source>
        <dbReference type="ARBA" id="ARBA00023125"/>
    </source>
</evidence>
<dbReference type="SMART" id="SM00355">
    <property type="entry name" value="ZnF_C2H2"/>
    <property type="match status" value="2"/>
</dbReference>
<keyword evidence="9" id="KW-0539">Nucleus</keyword>
<dbReference type="EMBL" id="LR899012">
    <property type="protein sequence ID" value="CAD7087579.1"/>
    <property type="molecule type" value="Genomic_DNA"/>
</dbReference>
<keyword evidence="2" id="KW-0479">Metal-binding</keyword>
<name>A0A7R8UX74_HERIL</name>
<dbReference type="OMA" id="ATHVLHM"/>
<dbReference type="AlphaFoldDB" id="A0A7R8UX74"/>
<dbReference type="OrthoDB" id="4845755at2759"/>
<sequence length="443" mass="49450">MFTNWLTSPTSAAITAPPNLITTPPDVILEVGPSHSTRFMAHSVLLAMHSGYLRSAMRLDENGVPNPELPIFLANVTPEQFAPLFTYMYTGYLDLNIENIFGVLLATHVLHMPRALEICRAFLSRTQSEGYLANGFLAHITETATCNKNPSSSPVKVIRPIASKPAISNLGFIVPPMPHISLPSTDTPFRSFSTQHNYQNSSTPTPKNPNNERKNSSSPIATNSKLASSTKDTTSTKRGSKNKTLIVAEKPKKLTESDKTIVVRKESESENKTIIDVASCDGPVRFQRVLNDAYGQVVSPENSVTGPQRTHKSVSISFHQQMAKNIRQQQSNEAENSDSKGHKPSSSEVFNCVYCKHTFKSQYCYQKHARRHLNPLSLDIALHETATKDEKVAVNPKDMKREVRPLDMNVQYYPCKTCGSKFPSYYFVHKHRKMCHANEESNQ</sequence>
<keyword evidence="5" id="KW-0862">Zinc</keyword>
<feature type="domain" description="C2H2-type" evidence="13">
    <location>
        <begin position="413"/>
        <end position="441"/>
    </location>
</feature>
<proteinExistence type="predicted"/>
<dbReference type="CDD" id="cd18186">
    <property type="entry name" value="BTB_POZ_ZBTB_KLHL-like"/>
    <property type="match status" value="1"/>
</dbReference>
<feature type="compositionally biased region" description="Polar residues" evidence="11">
    <location>
        <begin position="216"/>
        <end position="237"/>
    </location>
</feature>
<feature type="domain" description="BTB" evidence="12">
    <location>
        <begin position="25"/>
        <end position="97"/>
    </location>
</feature>
<dbReference type="PANTHER" id="PTHR46105">
    <property type="entry name" value="AGAP004733-PA"/>
    <property type="match status" value="1"/>
</dbReference>
<keyword evidence="3" id="KW-0677">Repeat</keyword>
<keyword evidence="7" id="KW-0238">DNA-binding</keyword>
<reference evidence="14 15" key="1">
    <citation type="submission" date="2020-11" db="EMBL/GenBank/DDBJ databases">
        <authorList>
            <person name="Wallbank WR R."/>
            <person name="Pardo Diaz C."/>
            <person name="Kozak K."/>
            <person name="Martin S."/>
            <person name="Jiggins C."/>
            <person name="Moest M."/>
            <person name="Warren A I."/>
            <person name="Generalovic N T."/>
            <person name="Byers J.R.P. K."/>
            <person name="Montejo-Kovacevich G."/>
            <person name="Yen C E."/>
        </authorList>
    </citation>
    <scope>NUCLEOTIDE SEQUENCE [LARGE SCALE GENOMIC DNA]</scope>
</reference>
<dbReference type="PROSITE" id="PS50157">
    <property type="entry name" value="ZINC_FINGER_C2H2_2"/>
    <property type="match status" value="1"/>
</dbReference>
<dbReference type="Gene3D" id="3.30.160.60">
    <property type="entry name" value="Classic Zinc Finger"/>
    <property type="match status" value="1"/>
</dbReference>
<keyword evidence="8" id="KW-0804">Transcription</keyword>
<evidence type="ECO:0000259" key="13">
    <source>
        <dbReference type="PROSITE" id="PS50157"/>
    </source>
</evidence>
<protein>
    <submittedName>
        <fullName evidence="14">Uncharacterized protein</fullName>
    </submittedName>
</protein>
<dbReference type="InParanoid" id="A0A7R8UX74"/>
<feature type="region of interest" description="Disordered" evidence="11">
    <location>
        <begin position="184"/>
        <end position="251"/>
    </location>
</feature>
<evidence type="ECO:0000313" key="15">
    <source>
        <dbReference type="Proteomes" id="UP000594454"/>
    </source>
</evidence>
<comment type="subcellular location">
    <subcellularLocation>
        <location evidence="1">Nucleus</location>
    </subcellularLocation>
</comment>
<dbReference type="PROSITE" id="PS00028">
    <property type="entry name" value="ZINC_FINGER_C2H2_1"/>
    <property type="match status" value="2"/>
</dbReference>
<keyword evidence="6" id="KW-0805">Transcription regulation</keyword>
<dbReference type="GO" id="GO:0000981">
    <property type="term" value="F:DNA-binding transcription factor activity, RNA polymerase II-specific"/>
    <property type="evidence" value="ECO:0007669"/>
    <property type="project" value="TreeGrafter"/>
</dbReference>
<dbReference type="Gene3D" id="3.30.710.10">
    <property type="entry name" value="Potassium Channel Kv1.1, Chain A"/>
    <property type="match status" value="1"/>
</dbReference>
<feature type="compositionally biased region" description="Polar residues" evidence="11">
    <location>
        <begin position="184"/>
        <end position="199"/>
    </location>
</feature>
<feature type="compositionally biased region" description="Polar residues" evidence="11">
    <location>
        <begin position="322"/>
        <end position="334"/>
    </location>
</feature>
<gene>
    <name evidence="14" type="ORF">HERILL_LOCUS10276</name>
</gene>
<evidence type="ECO:0000256" key="8">
    <source>
        <dbReference type="ARBA" id="ARBA00023163"/>
    </source>
</evidence>
<dbReference type="SUPFAM" id="SSF54695">
    <property type="entry name" value="POZ domain"/>
    <property type="match status" value="1"/>
</dbReference>
<evidence type="ECO:0000256" key="1">
    <source>
        <dbReference type="ARBA" id="ARBA00004123"/>
    </source>
</evidence>
<dbReference type="GO" id="GO:0008270">
    <property type="term" value="F:zinc ion binding"/>
    <property type="evidence" value="ECO:0007669"/>
    <property type="project" value="UniProtKB-KW"/>
</dbReference>
<dbReference type="Pfam" id="PF00651">
    <property type="entry name" value="BTB"/>
    <property type="match status" value="1"/>
</dbReference>
<dbReference type="InterPro" id="IPR011333">
    <property type="entry name" value="SKP1/BTB/POZ_sf"/>
</dbReference>
<evidence type="ECO:0000313" key="14">
    <source>
        <dbReference type="EMBL" id="CAD7087579.1"/>
    </source>
</evidence>
<dbReference type="Proteomes" id="UP000594454">
    <property type="component" value="Chromosome 4"/>
</dbReference>
<dbReference type="PANTHER" id="PTHR46105:SF5">
    <property type="entry name" value="ZINC FINGER AND BTB DOMAIN-CONTAINING PROTEIN 44 ISOFORM X1"/>
    <property type="match status" value="1"/>
</dbReference>
<dbReference type="SMART" id="SM00225">
    <property type="entry name" value="BTB"/>
    <property type="match status" value="1"/>
</dbReference>
<dbReference type="InterPro" id="IPR050457">
    <property type="entry name" value="ZnFinger_BTB_dom_contain"/>
</dbReference>
<accession>A0A7R8UX74</accession>
<evidence type="ECO:0000256" key="10">
    <source>
        <dbReference type="PROSITE-ProRule" id="PRU00042"/>
    </source>
</evidence>
<evidence type="ECO:0000256" key="11">
    <source>
        <dbReference type="SAM" id="MobiDB-lite"/>
    </source>
</evidence>
<keyword evidence="4 10" id="KW-0863">Zinc-finger</keyword>
<evidence type="ECO:0000256" key="5">
    <source>
        <dbReference type="ARBA" id="ARBA00022833"/>
    </source>
</evidence>
<keyword evidence="15" id="KW-1185">Reference proteome</keyword>